<organism evidence="3 4">
    <name type="scientific">Rubripirellula lacrimiformis</name>
    <dbReference type="NCBI Taxonomy" id="1930273"/>
    <lineage>
        <taxon>Bacteria</taxon>
        <taxon>Pseudomonadati</taxon>
        <taxon>Planctomycetota</taxon>
        <taxon>Planctomycetia</taxon>
        <taxon>Pirellulales</taxon>
        <taxon>Pirellulaceae</taxon>
        <taxon>Rubripirellula</taxon>
    </lineage>
</organism>
<evidence type="ECO:0000256" key="1">
    <source>
        <dbReference type="SAM" id="SignalP"/>
    </source>
</evidence>
<dbReference type="InterPro" id="IPR036709">
    <property type="entry name" value="Autotransporte_beta_dom_sf"/>
</dbReference>
<dbReference type="OrthoDB" id="215676at2"/>
<dbReference type="NCBIfam" id="TIGR01414">
    <property type="entry name" value="autotrans_barl"/>
    <property type="match status" value="1"/>
</dbReference>
<dbReference type="KEGG" id="rlc:K227x_56090"/>
<name>A0A517NJ75_9BACT</name>
<dbReference type="SUPFAM" id="SSF103515">
    <property type="entry name" value="Autotransporter"/>
    <property type="match status" value="1"/>
</dbReference>
<proteinExistence type="predicted"/>
<feature type="domain" description="Autotransporter" evidence="2">
    <location>
        <begin position="215"/>
        <end position="483"/>
    </location>
</feature>
<keyword evidence="4" id="KW-1185">Reference proteome</keyword>
<reference evidence="3 4" key="1">
    <citation type="submission" date="2019-02" db="EMBL/GenBank/DDBJ databases">
        <title>Deep-cultivation of Planctomycetes and their phenomic and genomic characterization uncovers novel biology.</title>
        <authorList>
            <person name="Wiegand S."/>
            <person name="Jogler M."/>
            <person name="Boedeker C."/>
            <person name="Pinto D."/>
            <person name="Vollmers J."/>
            <person name="Rivas-Marin E."/>
            <person name="Kohn T."/>
            <person name="Peeters S.H."/>
            <person name="Heuer A."/>
            <person name="Rast P."/>
            <person name="Oberbeckmann S."/>
            <person name="Bunk B."/>
            <person name="Jeske O."/>
            <person name="Meyerdierks A."/>
            <person name="Storesund J.E."/>
            <person name="Kallscheuer N."/>
            <person name="Luecker S."/>
            <person name="Lage O.M."/>
            <person name="Pohl T."/>
            <person name="Merkel B.J."/>
            <person name="Hornburger P."/>
            <person name="Mueller R.-W."/>
            <person name="Bruemmer F."/>
            <person name="Labrenz M."/>
            <person name="Spormann A.M."/>
            <person name="Op den Camp H."/>
            <person name="Overmann J."/>
            <person name="Amann R."/>
            <person name="Jetten M.S.M."/>
            <person name="Mascher T."/>
            <person name="Medema M.H."/>
            <person name="Devos D.P."/>
            <person name="Kaster A.-K."/>
            <person name="Ovreas L."/>
            <person name="Rohde M."/>
            <person name="Galperin M.Y."/>
            <person name="Jogler C."/>
        </authorList>
    </citation>
    <scope>NUCLEOTIDE SEQUENCE [LARGE SCALE GENOMIC DNA]</scope>
    <source>
        <strain evidence="3 4">K22_7</strain>
    </source>
</reference>
<gene>
    <name evidence="3" type="ORF">K227x_56090</name>
</gene>
<dbReference type="Gene3D" id="2.40.128.130">
    <property type="entry name" value="Autotransporter beta-domain"/>
    <property type="match status" value="1"/>
</dbReference>
<dbReference type="RefSeq" id="WP_145174808.1">
    <property type="nucleotide sequence ID" value="NZ_CP036525.1"/>
</dbReference>
<dbReference type="GO" id="GO:0019867">
    <property type="term" value="C:outer membrane"/>
    <property type="evidence" value="ECO:0007669"/>
    <property type="project" value="InterPro"/>
</dbReference>
<dbReference type="PROSITE" id="PS51208">
    <property type="entry name" value="AUTOTRANSPORTER"/>
    <property type="match status" value="1"/>
</dbReference>
<accession>A0A517NJ75</accession>
<dbReference type="InterPro" id="IPR005546">
    <property type="entry name" value="Autotransporte_beta"/>
</dbReference>
<protein>
    <submittedName>
        <fullName evidence="3">Autotransporter beta-domain protein</fullName>
    </submittedName>
</protein>
<evidence type="ECO:0000313" key="4">
    <source>
        <dbReference type="Proteomes" id="UP000318538"/>
    </source>
</evidence>
<evidence type="ECO:0000259" key="2">
    <source>
        <dbReference type="PROSITE" id="PS51208"/>
    </source>
</evidence>
<dbReference type="Proteomes" id="UP000318538">
    <property type="component" value="Chromosome"/>
</dbReference>
<dbReference type="EMBL" id="CP036525">
    <property type="protein sequence ID" value="QDT07184.1"/>
    <property type="molecule type" value="Genomic_DNA"/>
</dbReference>
<dbReference type="SMART" id="SM00869">
    <property type="entry name" value="Autotransporter"/>
    <property type="match status" value="1"/>
</dbReference>
<feature type="signal peptide" evidence="1">
    <location>
        <begin position="1"/>
        <end position="19"/>
    </location>
</feature>
<dbReference type="Pfam" id="PF03797">
    <property type="entry name" value="Autotransporter"/>
    <property type="match status" value="1"/>
</dbReference>
<sequence precursor="true">MLRHLTIWTLIACVTTAQAAGPIISSSNTRITQADGPRSIVDVNVGAGESISAINVSTSGHHFYTRLMGNDEIWNKFWFEESGNLLDHGGPDTVSPGTYSFLWDDDFGFGADFTIDFIFALASFEAGQLLGSTSQAQFQNQSYQFQSLSSQVRNMAGTYTSGGGSMGLASLPPPSRTADGEYAPISLVSYEEPAVDQVSYQTGAARQINNRSLPLTRGGWGGWMQGYGVGGSADGHAGVSGFDYGGGGTQLGLFRHVDAHTMVGFYGAYGYQNVNTDAGSEANVNSGMVGAFLHRHDHEGNYYTLAGNANYDDYDTSRTGGITGNFDGVQTGTYLERGWNRTLGGVTVQPNVALQYVWVHQDDHVESGGASIDDVDAHSLRSMIGSNFYGSRHVHGPLGWGWTPNARASWMHEFLDPSTSVTGTQSGSSFATNGLDMGRDWALLGVGMQGNRNGALSLYTNYDLQVNDRNRFHTGTGGIIWTR</sequence>
<keyword evidence="1" id="KW-0732">Signal</keyword>
<dbReference type="InterPro" id="IPR006315">
    <property type="entry name" value="OM_autotransptr_brl_dom"/>
</dbReference>
<evidence type="ECO:0000313" key="3">
    <source>
        <dbReference type="EMBL" id="QDT07184.1"/>
    </source>
</evidence>
<dbReference type="AlphaFoldDB" id="A0A517NJ75"/>
<feature type="chain" id="PRO_5021815402" evidence="1">
    <location>
        <begin position="20"/>
        <end position="483"/>
    </location>
</feature>